<organism evidence="10 11">
    <name type="scientific">Acidisphaera rubrifaciens HS-AP3</name>
    <dbReference type="NCBI Taxonomy" id="1231350"/>
    <lineage>
        <taxon>Bacteria</taxon>
        <taxon>Pseudomonadati</taxon>
        <taxon>Pseudomonadota</taxon>
        <taxon>Alphaproteobacteria</taxon>
        <taxon>Acetobacterales</taxon>
        <taxon>Acetobacteraceae</taxon>
        <taxon>Acidisphaera</taxon>
    </lineage>
</organism>
<sequence>METITALTSAPLQPLPERWRVPSQAALLAEARAAEHAGGPAGYWDWAGRRFAWMTPYETAMEGGFGDLRCYVGGRMNVAANCIDRYAADAAHGGRRAVIWEGEDGDVRTLTYRELHDAVARCANGLRALGVTRGDVVAIHLPNLPEAFIAIHACARIGAIYTVLFSGFAPDAIRLRLQAARARVIVTADAAMRRGKRVPLLANLRAARAGVPALEHAIVVNRTGDPPAPERGEIAWDRLLADAAPDCPCEPLGADDPAFLIFTSGTESRPKGVVHSTAGFLIGAWANVQWQVGPQPDDVYWCAADVGWLTFPIQAVIGGLAHGMTLFCYEGALDFPDRTRLLTTARRHGVTKILIAPTGLRMLRAAGDEVVGRERPSGLRLITTQGEPLDPETAEWTERVLDVPVVNAYGQTETGSTWTYPVYGVDALKYGSCGTPVPGHACTVVDDEGREVGAGTRGNLVLTAPFPTLARTIWDDPERYRTAYFARFPGRYATSDEAVIDDDGQIWVLGRADDVINIAAHRISTMEIEGAAAAWPGVAEAAVVGVPDRLRGTMPVAFVTLRAGVDADDARRGVAEAVETAIGRYARLGAVYVTASLPKTRAGKVMRRLLREAAETRGVRGDLTGLEDPSALDAVLAAVTTA</sequence>
<dbReference type="EMBL" id="BANB01000165">
    <property type="protein sequence ID" value="GAN76797.1"/>
    <property type="molecule type" value="Genomic_DNA"/>
</dbReference>
<dbReference type="Proteomes" id="UP000032680">
    <property type="component" value="Unassembled WGS sequence"/>
</dbReference>
<dbReference type="EC" id="6.2.1.1" evidence="2"/>
<protein>
    <recommendedName>
        <fullName evidence="2">acetate--CoA ligase</fullName>
        <ecNumber evidence="2">6.2.1.1</ecNumber>
    </recommendedName>
</protein>
<evidence type="ECO:0000256" key="3">
    <source>
        <dbReference type="ARBA" id="ARBA00022598"/>
    </source>
</evidence>
<dbReference type="RefSeq" id="WP_048860683.1">
    <property type="nucleotide sequence ID" value="NZ_BANB01000165.1"/>
</dbReference>
<dbReference type="PANTHER" id="PTHR24095">
    <property type="entry name" value="ACETYL-COENZYME A SYNTHETASE"/>
    <property type="match status" value="1"/>
</dbReference>
<dbReference type="InterPro" id="IPR020845">
    <property type="entry name" value="AMP-binding_CS"/>
</dbReference>
<evidence type="ECO:0000313" key="11">
    <source>
        <dbReference type="Proteomes" id="UP000032680"/>
    </source>
</evidence>
<gene>
    <name evidence="10" type="ORF">Asru_0165_05</name>
</gene>
<evidence type="ECO:0000313" key="10">
    <source>
        <dbReference type="EMBL" id="GAN76797.1"/>
    </source>
</evidence>
<dbReference type="InterPro" id="IPR000873">
    <property type="entry name" value="AMP-dep_synth/lig_dom"/>
</dbReference>
<dbReference type="InterPro" id="IPR045851">
    <property type="entry name" value="AMP-bd_C_sf"/>
</dbReference>
<dbReference type="GO" id="GO:0006085">
    <property type="term" value="P:acetyl-CoA biosynthetic process"/>
    <property type="evidence" value="ECO:0007669"/>
    <property type="project" value="TreeGrafter"/>
</dbReference>
<dbReference type="Pfam" id="PF16177">
    <property type="entry name" value="ACAS_N"/>
    <property type="match status" value="1"/>
</dbReference>
<dbReference type="OrthoDB" id="4471305at2"/>
<feature type="domain" description="AMP-binding enzyme C-terminal" evidence="8">
    <location>
        <begin position="527"/>
        <end position="604"/>
    </location>
</feature>
<evidence type="ECO:0000256" key="2">
    <source>
        <dbReference type="ARBA" id="ARBA00013275"/>
    </source>
</evidence>
<evidence type="ECO:0000256" key="4">
    <source>
        <dbReference type="ARBA" id="ARBA00022741"/>
    </source>
</evidence>
<dbReference type="InterPro" id="IPR025110">
    <property type="entry name" value="AMP-bd_C"/>
</dbReference>
<dbReference type="Gene3D" id="3.30.300.30">
    <property type="match status" value="1"/>
</dbReference>
<keyword evidence="5" id="KW-0067">ATP-binding</keyword>
<dbReference type="PANTHER" id="PTHR24095:SF14">
    <property type="entry name" value="ACETYL-COENZYME A SYNTHETASE 1"/>
    <property type="match status" value="1"/>
</dbReference>
<comment type="caution">
    <text evidence="10">The sequence shown here is derived from an EMBL/GenBank/DDBJ whole genome shotgun (WGS) entry which is preliminary data.</text>
</comment>
<evidence type="ECO:0000259" key="7">
    <source>
        <dbReference type="Pfam" id="PF00501"/>
    </source>
</evidence>
<keyword evidence="3" id="KW-0436">Ligase</keyword>
<comment type="similarity">
    <text evidence="1">Belongs to the ATP-dependent AMP-binding enzyme family.</text>
</comment>
<accession>A0A0D6P570</accession>
<feature type="domain" description="Acetyl-coenzyme A synthetase N-terminal" evidence="9">
    <location>
        <begin position="40"/>
        <end position="82"/>
    </location>
</feature>
<dbReference type="SUPFAM" id="SSF56801">
    <property type="entry name" value="Acetyl-CoA synthetase-like"/>
    <property type="match status" value="1"/>
</dbReference>
<dbReference type="GO" id="GO:0003987">
    <property type="term" value="F:acetate-CoA ligase activity"/>
    <property type="evidence" value="ECO:0007669"/>
    <property type="project" value="UniProtKB-EC"/>
</dbReference>
<dbReference type="GO" id="GO:0005829">
    <property type="term" value="C:cytosol"/>
    <property type="evidence" value="ECO:0007669"/>
    <property type="project" value="TreeGrafter"/>
</dbReference>
<evidence type="ECO:0000256" key="5">
    <source>
        <dbReference type="ARBA" id="ARBA00022840"/>
    </source>
</evidence>
<evidence type="ECO:0000259" key="8">
    <source>
        <dbReference type="Pfam" id="PF13193"/>
    </source>
</evidence>
<dbReference type="Pfam" id="PF13193">
    <property type="entry name" value="AMP-binding_C"/>
    <property type="match status" value="1"/>
</dbReference>
<evidence type="ECO:0000256" key="1">
    <source>
        <dbReference type="ARBA" id="ARBA00006432"/>
    </source>
</evidence>
<dbReference type="Gene3D" id="3.40.50.12780">
    <property type="entry name" value="N-terminal domain of ligase-like"/>
    <property type="match status" value="1"/>
</dbReference>
<dbReference type="GO" id="GO:0005524">
    <property type="term" value="F:ATP binding"/>
    <property type="evidence" value="ECO:0007669"/>
    <property type="project" value="UniProtKB-KW"/>
</dbReference>
<dbReference type="AlphaFoldDB" id="A0A0D6P570"/>
<dbReference type="InterPro" id="IPR042099">
    <property type="entry name" value="ANL_N_sf"/>
</dbReference>
<dbReference type="PROSITE" id="PS00455">
    <property type="entry name" value="AMP_BINDING"/>
    <property type="match status" value="1"/>
</dbReference>
<dbReference type="InterPro" id="IPR032387">
    <property type="entry name" value="ACAS_N"/>
</dbReference>
<keyword evidence="6" id="KW-0007">Acetylation</keyword>
<feature type="domain" description="AMP-dependent synthetase/ligase" evidence="7">
    <location>
        <begin position="90"/>
        <end position="465"/>
    </location>
</feature>
<name>A0A0D6P570_9PROT</name>
<reference evidence="10 11" key="1">
    <citation type="submission" date="2012-11" db="EMBL/GenBank/DDBJ databases">
        <title>Whole genome sequence of Acidisphaera rubrifaciens HS-AP3.</title>
        <authorList>
            <person name="Azuma Y."/>
            <person name="Higashiura N."/>
            <person name="Hirakawa H."/>
            <person name="Matsushita K."/>
        </authorList>
    </citation>
    <scope>NUCLEOTIDE SEQUENCE [LARGE SCALE GENOMIC DNA]</scope>
    <source>
        <strain evidence="10 11">HS-AP3</strain>
    </source>
</reference>
<keyword evidence="4" id="KW-0547">Nucleotide-binding</keyword>
<dbReference type="Pfam" id="PF00501">
    <property type="entry name" value="AMP-binding"/>
    <property type="match status" value="1"/>
</dbReference>
<evidence type="ECO:0000259" key="9">
    <source>
        <dbReference type="Pfam" id="PF16177"/>
    </source>
</evidence>
<keyword evidence="11" id="KW-1185">Reference proteome</keyword>
<evidence type="ECO:0000256" key="6">
    <source>
        <dbReference type="ARBA" id="ARBA00022990"/>
    </source>
</evidence>
<proteinExistence type="inferred from homology"/>